<dbReference type="RefSeq" id="WP_249492827.1">
    <property type="nucleotide sequence ID" value="NZ_JAMCCK010000057.1"/>
</dbReference>
<sequence>MTLGGLHSGAPDQWEVRDIEASGARTDAVAHRRAPHRGAREATRTHR</sequence>
<dbReference type="EMBL" id="JAMCCK010000057">
    <property type="protein sequence ID" value="MCL3998129.1"/>
    <property type="molecule type" value="Genomic_DNA"/>
</dbReference>
<proteinExistence type="predicted"/>
<comment type="caution">
    <text evidence="2">The sequence shown here is derived from an EMBL/GenBank/DDBJ whole genome shotgun (WGS) entry which is preliminary data.</text>
</comment>
<gene>
    <name evidence="2" type="ORF">M4438_32280</name>
</gene>
<evidence type="ECO:0000256" key="1">
    <source>
        <dbReference type="SAM" id="MobiDB-lite"/>
    </source>
</evidence>
<feature type="region of interest" description="Disordered" evidence="1">
    <location>
        <begin position="1"/>
        <end position="47"/>
    </location>
</feature>
<name>A0ABT0P319_9ACTN</name>
<dbReference type="Proteomes" id="UP001202052">
    <property type="component" value="Unassembled WGS sequence"/>
</dbReference>
<evidence type="ECO:0000313" key="3">
    <source>
        <dbReference type="Proteomes" id="UP001202052"/>
    </source>
</evidence>
<evidence type="ECO:0000313" key="2">
    <source>
        <dbReference type="EMBL" id="MCL3998129.1"/>
    </source>
</evidence>
<reference evidence="2 3" key="1">
    <citation type="submission" date="2022-05" db="EMBL/GenBank/DDBJ databases">
        <title>Genome Resource of Streptomyces lavenduligriseus GA1-1, a Strain with Broad-Spectrum Antifungal Activity against Phytopathogenic Fungi.</title>
        <authorList>
            <person name="Qi D."/>
        </authorList>
    </citation>
    <scope>NUCLEOTIDE SEQUENCE [LARGE SCALE GENOMIC DNA]</scope>
    <source>
        <strain evidence="2 3">GA1-1</strain>
    </source>
</reference>
<organism evidence="2 3">
    <name type="scientific">Streptomyces lavenduligriseus</name>
    <dbReference type="NCBI Taxonomy" id="67315"/>
    <lineage>
        <taxon>Bacteria</taxon>
        <taxon>Bacillati</taxon>
        <taxon>Actinomycetota</taxon>
        <taxon>Actinomycetes</taxon>
        <taxon>Kitasatosporales</taxon>
        <taxon>Streptomycetaceae</taxon>
        <taxon>Streptomyces</taxon>
    </lineage>
</organism>
<protein>
    <submittedName>
        <fullName evidence="2">Uncharacterized protein</fullName>
    </submittedName>
</protein>
<keyword evidence="3" id="KW-1185">Reference proteome</keyword>
<feature type="compositionally biased region" description="Basic and acidic residues" evidence="1">
    <location>
        <begin position="38"/>
        <end position="47"/>
    </location>
</feature>
<accession>A0ABT0P319</accession>